<dbReference type="GO" id="GO:0005886">
    <property type="term" value="C:plasma membrane"/>
    <property type="evidence" value="ECO:0007669"/>
    <property type="project" value="UniProtKB-SubCell"/>
</dbReference>
<dbReference type="RefSeq" id="WP_115375287.1">
    <property type="nucleotide sequence ID" value="NZ_QASA01000001.1"/>
</dbReference>
<evidence type="ECO:0000256" key="1">
    <source>
        <dbReference type="ARBA" id="ARBA00004651"/>
    </source>
</evidence>
<evidence type="ECO:0000259" key="7">
    <source>
        <dbReference type="Pfam" id="PF06271"/>
    </source>
</evidence>
<dbReference type="InterPro" id="IPR051791">
    <property type="entry name" value="Pra-immunoreactive"/>
</dbReference>
<dbReference type="PANTHER" id="PTHR36115:SF4">
    <property type="entry name" value="MEMBRANE PROTEIN"/>
    <property type="match status" value="1"/>
</dbReference>
<keyword evidence="9" id="KW-1185">Reference proteome</keyword>
<accession>A0A369QNW7</accession>
<feature type="transmembrane region" description="Helical" evidence="6">
    <location>
        <begin position="33"/>
        <end position="54"/>
    </location>
</feature>
<dbReference type="PANTHER" id="PTHR36115">
    <property type="entry name" value="PROLINE-RICH ANTIGEN HOMOLOG-RELATED"/>
    <property type="match status" value="1"/>
</dbReference>
<name>A0A369QNW7_9BACT</name>
<dbReference type="EMBL" id="QASA01000001">
    <property type="protein sequence ID" value="RDC66424.1"/>
    <property type="molecule type" value="Genomic_DNA"/>
</dbReference>
<keyword evidence="2" id="KW-1003">Cell membrane</keyword>
<proteinExistence type="predicted"/>
<sequence length="151" mass="17091">MENDYPLNSLEQVFSDLTPGEEYLIPVSSSTRFFNYLVDLVGMLVFGFLFGIFLATMGAEEILNKMPNQLLGIFLLFSYYVLLEGITGRSLGKLVTGTKVVTLEGEEPSLNTIVKRTLCRLIPFEAFSFLTSNQSGWHDRFSKTMVVRIRK</sequence>
<comment type="subcellular location">
    <subcellularLocation>
        <location evidence="1">Cell membrane</location>
        <topology evidence="1">Multi-pass membrane protein</topology>
    </subcellularLocation>
</comment>
<feature type="transmembrane region" description="Helical" evidence="6">
    <location>
        <begin position="66"/>
        <end position="83"/>
    </location>
</feature>
<feature type="domain" description="RDD" evidence="7">
    <location>
        <begin position="30"/>
        <end position="131"/>
    </location>
</feature>
<evidence type="ECO:0000256" key="4">
    <source>
        <dbReference type="ARBA" id="ARBA00022989"/>
    </source>
</evidence>
<protein>
    <recommendedName>
        <fullName evidence="7">RDD domain-containing protein</fullName>
    </recommendedName>
</protein>
<dbReference type="Pfam" id="PF06271">
    <property type="entry name" value="RDD"/>
    <property type="match status" value="1"/>
</dbReference>
<evidence type="ECO:0000256" key="5">
    <source>
        <dbReference type="ARBA" id="ARBA00023136"/>
    </source>
</evidence>
<evidence type="ECO:0000256" key="3">
    <source>
        <dbReference type="ARBA" id="ARBA00022692"/>
    </source>
</evidence>
<dbReference type="InterPro" id="IPR010432">
    <property type="entry name" value="RDD"/>
</dbReference>
<comment type="caution">
    <text evidence="8">The sequence shown here is derived from an EMBL/GenBank/DDBJ whole genome shotgun (WGS) entry which is preliminary data.</text>
</comment>
<evidence type="ECO:0000256" key="2">
    <source>
        <dbReference type="ARBA" id="ARBA00022475"/>
    </source>
</evidence>
<reference evidence="8 9" key="1">
    <citation type="submission" date="2018-04" db="EMBL/GenBank/DDBJ databases">
        <title>Adhaeribacter sp. HMF7616 genome sequencing and assembly.</title>
        <authorList>
            <person name="Kang H."/>
            <person name="Kang J."/>
            <person name="Cha I."/>
            <person name="Kim H."/>
            <person name="Joh K."/>
        </authorList>
    </citation>
    <scope>NUCLEOTIDE SEQUENCE [LARGE SCALE GENOMIC DNA]</scope>
    <source>
        <strain evidence="8 9">HMF7616</strain>
    </source>
</reference>
<evidence type="ECO:0000256" key="6">
    <source>
        <dbReference type="SAM" id="Phobius"/>
    </source>
</evidence>
<organism evidence="8 9">
    <name type="scientific">Adhaeribacter pallidiroseus</name>
    <dbReference type="NCBI Taxonomy" id="2072847"/>
    <lineage>
        <taxon>Bacteria</taxon>
        <taxon>Pseudomonadati</taxon>
        <taxon>Bacteroidota</taxon>
        <taxon>Cytophagia</taxon>
        <taxon>Cytophagales</taxon>
        <taxon>Hymenobacteraceae</taxon>
        <taxon>Adhaeribacter</taxon>
    </lineage>
</organism>
<keyword evidence="3 6" id="KW-0812">Transmembrane</keyword>
<gene>
    <name evidence="8" type="ORF">AHMF7616_05055</name>
</gene>
<evidence type="ECO:0000313" key="8">
    <source>
        <dbReference type="EMBL" id="RDC66424.1"/>
    </source>
</evidence>
<evidence type="ECO:0000313" key="9">
    <source>
        <dbReference type="Proteomes" id="UP000253919"/>
    </source>
</evidence>
<dbReference type="Proteomes" id="UP000253919">
    <property type="component" value="Unassembled WGS sequence"/>
</dbReference>
<keyword evidence="4 6" id="KW-1133">Transmembrane helix</keyword>
<keyword evidence="5 6" id="KW-0472">Membrane</keyword>
<dbReference type="OrthoDB" id="762068at2"/>
<dbReference type="AlphaFoldDB" id="A0A369QNW7"/>